<evidence type="ECO:0000256" key="12">
    <source>
        <dbReference type="RuleBase" id="RU363032"/>
    </source>
</evidence>
<dbReference type="OrthoDB" id="9787841at2"/>
<dbReference type="Pfam" id="PF00528">
    <property type="entry name" value="BPD_transp_1"/>
    <property type="match status" value="1"/>
</dbReference>
<evidence type="ECO:0000256" key="13">
    <source>
        <dbReference type="SAM" id="MobiDB-lite"/>
    </source>
</evidence>
<feature type="domain" description="ABC transmembrane type-1" evidence="14">
    <location>
        <begin position="21"/>
        <end position="209"/>
    </location>
</feature>
<comment type="subunit">
    <text evidence="10">The complex is composed of two ATP-binding proteins (TcyN), two transmembrane proteins (TcyL) and a solute-binding protein (TcyJ).</text>
</comment>
<dbReference type="InterPro" id="IPR035906">
    <property type="entry name" value="MetI-like_sf"/>
</dbReference>
<dbReference type="InterPro" id="IPR043429">
    <property type="entry name" value="ArtM/GltK/GlnP/TcyL/YhdX-like"/>
</dbReference>
<keyword evidence="8 12" id="KW-1133">Transmembrane helix</keyword>
<dbReference type="RefSeq" id="WP_086114124.1">
    <property type="nucleotide sequence ID" value="NZ_CAWNHF010000155.1"/>
</dbReference>
<keyword evidence="16" id="KW-1185">Reference proteome</keyword>
<dbReference type="FunFam" id="1.10.3720.10:FF:000009">
    <property type="entry name" value="Amino acid ABC transporter permease"/>
    <property type="match status" value="1"/>
</dbReference>
<keyword evidence="4" id="KW-1003">Cell membrane</keyword>
<evidence type="ECO:0000256" key="4">
    <source>
        <dbReference type="ARBA" id="ARBA00022475"/>
    </source>
</evidence>
<feature type="region of interest" description="Disordered" evidence="13">
    <location>
        <begin position="218"/>
        <end position="240"/>
    </location>
</feature>
<evidence type="ECO:0000256" key="1">
    <source>
        <dbReference type="ARBA" id="ARBA00004429"/>
    </source>
</evidence>
<dbReference type="SUPFAM" id="SSF161098">
    <property type="entry name" value="MetI-like"/>
    <property type="match status" value="1"/>
</dbReference>
<evidence type="ECO:0000256" key="3">
    <source>
        <dbReference type="ARBA" id="ARBA00022448"/>
    </source>
</evidence>
<evidence type="ECO:0000256" key="8">
    <source>
        <dbReference type="ARBA" id="ARBA00022989"/>
    </source>
</evidence>
<dbReference type="PANTHER" id="PTHR30614:SF0">
    <property type="entry name" value="L-CYSTINE TRANSPORT SYSTEM PERMEASE PROTEIN TCYL"/>
    <property type="match status" value="1"/>
</dbReference>
<dbReference type="InterPro" id="IPR000515">
    <property type="entry name" value="MetI-like"/>
</dbReference>
<comment type="caution">
    <text evidence="15">The sequence shown here is derived from an EMBL/GenBank/DDBJ whole genome shotgun (WGS) entry which is preliminary data.</text>
</comment>
<reference evidence="15 16" key="1">
    <citation type="submission" date="2017-01" db="EMBL/GenBank/DDBJ databases">
        <title>Deconstructing symbiosis and pathogenesis requirements using a combined genomic-metabolomic approach.</title>
        <authorList>
            <person name="Tobias N.J."/>
            <person name="Wolff H."/>
            <person name="Djahanschiri B."/>
            <person name="Ebersberger I."/>
            <person name="Bode H.B."/>
        </authorList>
    </citation>
    <scope>NUCLEOTIDE SEQUENCE [LARGE SCALE GENOMIC DNA]</scope>
    <source>
        <strain evidence="15 16">DSM 4764</strain>
    </source>
</reference>
<dbReference type="AlphaFoldDB" id="A0A1Y2SEP8"/>
<dbReference type="Proteomes" id="UP000194204">
    <property type="component" value="Unassembled WGS sequence"/>
</dbReference>
<evidence type="ECO:0000313" key="15">
    <source>
        <dbReference type="EMBL" id="OTA16026.1"/>
    </source>
</evidence>
<accession>A0A1Y2SEP8</accession>
<keyword evidence="6 12" id="KW-0812">Transmembrane</keyword>
<gene>
    <name evidence="15" type="ORF">Xbed_03533</name>
</gene>
<dbReference type="GO" id="GO:0043190">
    <property type="term" value="C:ATP-binding cassette (ABC) transporter complex"/>
    <property type="evidence" value="ECO:0007669"/>
    <property type="project" value="InterPro"/>
</dbReference>
<dbReference type="NCBIfam" id="TIGR01726">
    <property type="entry name" value="HEQRo_perm_3TM"/>
    <property type="match status" value="1"/>
</dbReference>
<keyword evidence="9 12" id="KW-0472">Membrane</keyword>
<organism evidence="15 16">
    <name type="scientific">Xenorhabdus beddingii</name>
    <dbReference type="NCBI Taxonomy" id="40578"/>
    <lineage>
        <taxon>Bacteria</taxon>
        <taxon>Pseudomonadati</taxon>
        <taxon>Pseudomonadota</taxon>
        <taxon>Gammaproteobacteria</taxon>
        <taxon>Enterobacterales</taxon>
        <taxon>Morganellaceae</taxon>
        <taxon>Xenorhabdus</taxon>
    </lineage>
</organism>
<sequence>MTPDWLSLALDSLWPMLYAGLTFTIPLTLITFALGISLGFIVALIRLYGPKPLVAVARFYVWLIRGTPLLVQLFLIFYALPSAGITLEAFTSAVIGFTLNVGAYTSEVIRAALTSVPKGQWEASHSIGMSWWQSLRRIVLPQAARVSIPPLSNTFISLVKDTSLASVITVPEMFLAAQRIAAVTYQPLILYTEAAILYLLLSSVLSALQVRLEKKFAQQSSHPQNSRNNKEAKDDSAHQH</sequence>
<keyword evidence="7" id="KW-0029">Amino-acid transport</keyword>
<evidence type="ECO:0000256" key="11">
    <source>
        <dbReference type="ARBA" id="ARBA00073986"/>
    </source>
</evidence>
<feature type="transmembrane region" description="Helical" evidence="12">
    <location>
        <begin position="59"/>
        <end position="80"/>
    </location>
</feature>
<evidence type="ECO:0000256" key="5">
    <source>
        <dbReference type="ARBA" id="ARBA00022519"/>
    </source>
</evidence>
<evidence type="ECO:0000256" key="7">
    <source>
        <dbReference type="ARBA" id="ARBA00022970"/>
    </source>
</evidence>
<feature type="transmembrane region" description="Helical" evidence="12">
    <location>
        <begin position="188"/>
        <end position="208"/>
    </location>
</feature>
<name>A0A1Y2SEP8_9GAMM</name>
<dbReference type="Gene3D" id="1.10.3720.10">
    <property type="entry name" value="MetI-like"/>
    <property type="match status" value="1"/>
</dbReference>
<dbReference type="InterPro" id="IPR010065">
    <property type="entry name" value="AA_ABC_transptr_permease_3TM"/>
</dbReference>
<dbReference type="PROSITE" id="PS50928">
    <property type="entry name" value="ABC_TM1"/>
    <property type="match status" value="1"/>
</dbReference>
<feature type="compositionally biased region" description="Basic and acidic residues" evidence="13">
    <location>
        <begin position="228"/>
        <end position="240"/>
    </location>
</feature>
<comment type="subcellular location">
    <subcellularLocation>
        <location evidence="1">Cell inner membrane</location>
        <topology evidence="1">Multi-pass membrane protein</topology>
    </subcellularLocation>
    <subcellularLocation>
        <location evidence="12">Cell membrane</location>
        <topology evidence="12">Multi-pass membrane protein</topology>
    </subcellularLocation>
</comment>
<evidence type="ECO:0000259" key="14">
    <source>
        <dbReference type="PROSITE" id="PS50928"/>
    </source>
</evidence>
<protein>
    <recommendedName>
        <fullName evidence="11">L-cystine transport system permease protein TcyL</fullName>
    </recommendedName>
</protein>
<dbReference type="STRING" id="40578.Xbed_03533"/>
<feature type="transmembrane region" description="Helical" evidence="12">
    <location>
        <begin position="20"/>
        <end position="47"/>
    </location>
</feature>
<keyword evidence="3 12" id="KW-0813">Transport</keyword>
<dbReference type="CDD" id="cd06261">
    <property type="entry name" value="TM_PBP2"/>
    <property type="match status" value="1"/>
</dbReference>
<evidence type="ECO:0000256" key="2">
    <source>
        <dbReference type="ARBA" id="ARBA00010072"/>
    </source>
</evidence>
<keyword evidence="5" id="KW-0997">Cell inner membrane</keyword>
<dbReference type="GO" id="GO:0015184">
    <property type="term" value="F:L-cystine transmembrane transporter activity"/>
    <property type="evidence" value="ECO:0007669"/>
    <property type="project" value="TreeGrafter"/>
</dbReference>
<evidence type="ECO:0000256" key="10">
    <source>
        <dbReference type="ARBA" id="ARBA00066194"/>
    </source>
</evidence>
<comment type="similarity">
    <text evidence="2">Belongs to the binding-protein-dependent transport system permease family. HisMQ subfamily.</text>
</comment>
<evidence type="ECO:0000256" key="9">
    <source>
        <dbReference type="ARBA" id="ARBA00023136"/>
    </source>
</evidence>
<evidence type="ECO:0000256" key="6">
    <source>
        <dbReference type="ARBA" id="ARBA00022692"/>
    </source>
</evidence>
<proteinExistence type="inferred from homology"/>
<feature type="compositionally biased region" description="Polar residues" evidence="13">
    <location>
        <begin position="218"/>
        <end position="227"/>
    </location>
</feature>
<evidence type="ECO:0000313" key="16">
    <source>
        <dbReference type="Proteomes" id="UP000194204"/>
    </source>
</evidence>
<dbReference type="EMBL" id="MUBK01000049">
    <property type="protein sequence ID" value="OTA16026.1"/>
    <property type="molecule type" value="Genomic_DNA"/>
</dbReference>
<dbReference type="PANTHER" id="PTHR30614">
    <property type="entry name" value="MEMBRANE COMPONENT OF AMINO ACID ABC TRANSPORTER"/>
    <property type="match status" value="1"/>
</dbReference>